<dbReference type="EMBL" id="JAWDJR010000014">
    <property type="protein sequence ID" value="KAK9963580.1"/>
    <property type="molecule type" value="Genomic_DNA"/>
</dbReference>
<protein>
    <submittedName>
        <fullName evidence="2">Uncharacterized protein</fullName>
    </submittedName>
</protein>
<feature type="compositionally biased region" description="Basic and acidic residues" evidence="1">
    <location>
        <begin position="343"/>
        <end position="357"/>
    </location>
</feature>
<evidence type="ECO:0000256" key="1">
    <source>
        <dbReference type="SAM" id="MobiDB-lite"/>
    </source>
</evidence>
<feature type="region of interest" description="Disordered" evidence="1">
    <location>
        <begin position="416"/>
        <end position="456"/>
    </location>
</feature>
<feature type="region of interest" description="Disordered" evidence="1">
    <location>
        <begin position="474"/>
        <end position="512"/>
    </location>
</feature>
<sequence length="618" mass="69657">MAELNPVSDTHSLLESMLQKLRLNAETNSSSPADMKTCSPSETVEDSSKRTVYQFGFSSKSKEQKKWENPWTQQSSQFGGALTPYAKQPVRRISKHNSGFSTKPKRPPLIWVTDDVTSWVGDDQMSRPEMKQQFSLEEETNSDVPSLFKKESVQNPPDLLASTLTSSSSVVEKPEVKGQSGAWSWVAVNEKIEGIRLHEQSEKTTKTSKKKWGEAKRWAQNVKERWRERHRSAMTRQRDDGERPKQNEVLSNLSSLSVPIDVNNTPTAPAEITDIHHEPINTALDEDGSASLSYMSDSLFSFGTTNLMEEIFSGTEWAQFLSVNGTTQDQSNKPQSNINQSLEEERNSKWTHNDTADSHLVPSFSESFASDKPVYKQTETSQMSASSSHVSDLTTNQLQTSDPLRNTNLELNKSHHIEQSNKQSQFSQLDPNELKAAEESDSQLMSSQVSDTNQGGTEDFIPLLDLSYIKPKDRSSITSHGSLSRKREHWSNRRDPFEHTSQDMEDEDHSSSFMATQTSVAAQSISPSPSLNSLMDTISESSVSLETAVKKRRMEDTRRVRFSEEVIILPPSYLPEYDDGDEDENDENDNDCPEEPSPRPSLPKWIVSLKPKSAKYKF</sequence>
<feature type="compositionally biased region" description="Polar residues" evidence="1">
    <location>
        <begin position="325"/>
        <end position="341"/>
    </location>
</feature>
<keyword evidence="3" id="KW-1185">Reference proteome</keyword>
<name>A0AAW1ZTR8_CULAL</name>
<reference evidence="2 3" key="1">
    <citation type="submission" date="2024-05" db="EMBL/GenBank/DDBJ databases">
        <title>A high-quality chromosomal-level genome assembly of Topmouth culter (Culter alburnus).</title>
        <authorList>
            <person name="Zhao H."/>
        </authorList>
    </citation>
    <scope>NUCLEOTIDE SEQUENCE [LARGE SCALE GENOMIC DNA]</scope>
    <source>
        <strain evidence="2">CATC2023</strain>
        <tissue evidence="2">Muscle</tissue>
    </source>
</reference>
<feature type="compositionally biased region" description="Acidic residues" evidence="1">
    <location>
        <begin position="576"/>
        <end position="594"/>
    </location>
</feature>
<feature type="compositionally biased region" description="Polar residues" evidence="1">
    <location>
        <begin position="25"/>
        <end position="42"/>
    </location>
</feature>
<feature type="region of interest" description="Disordered" evidence="1">
    <location>
        <begin position="571"/>
        <end position="605"/>
    </location>
</feature>
<organism evidence="2 3">
    <name type="scientific">Culter alburnus</name>
    <name type="common">Topmouth culter</name>
    <dbReference type="NCBI Taxonomy" id="194366"/>
    <lineage>
        <taxon>Eukaryota</taxon>
        <taxon>Metazoa</taxon>
        <taxon>Chordata</taxon>
        <taxon>Craniata</taxon>
        <taxon>Vertebrata</taxon>
        <taxon>Euteleostomi</taxon>
        <taxon>Actinopterygii</taxon>
        <taxon>Neopterygii</taxon>
        <taxon>Teleostei</taxon>
        <taxon>Ostariophysi</taxon>
        <taxon>Cypriniformes</taxon>
        <taxon>Xenocyprididae</taxon>
        <taxon>Xenocypridinae</taxon>
        <taxon>Culter</taxon>
    </lineage>
</organism>
<dbReference type="AlphaFoldDB" id="A0AAW1ZTR8"/>
<proteinExistence type="predicted"/>
<evidence type="ECO:0000313" key="3">
    <source>
        <dbReference type="Proteomes" id="UP001479290"/>
    </source>
</evidence>
<feature type="compositionally biased region" description="Basic and acidic residues" evidence="1">
    <location>
        <begin position="236"/>
        <end position="246"/>
    </location>
</feature>
<feature type="compositionally biased region" description="Basic and acidic residues" evidence="1">
    <location>
        <begin position="489"/>
        <end position="502"/>
    </location>
</feature>
<feature type="region of interest" description="Disordered" evidence="1">
    <location>
        <begin position="325"/>
        <end position="404"/>
    </location>
</feature>
<comment type="caution">
    <text evidence="2">The sequence shown here is derived from an EMBL/GenBank/DDBJ whole genome shotgun (WGS) entry which is preliminary data.</text>
</comment>
<accession>A0AAW1ZTR8</accession>
<gene>
    <name evidence="2" type="ORF">ABG768_006753</name>
</gene>
<feature type="region of interest" description="Disordered" evidence="1">
    <location>
        <begin position="229"/>
        <end position="277"/>
    </location>
</feature>
<feature type="compositionally biased region" description="Polar residues" evidence="1">
    <location>
        <begin position="420"/>
        <end position="430"/>
    </location>
</feature>
<evidence type="ECO:0000313" key="2">
    <source>
        <dbReference type="EMBL" id="KAK9963580.1"/>
    </source>
</evidence>
<feature type="region of interest" description="Disordered" evidence="1">
    <location>
        <begin position="24"/>
        <end position="45"/>
    </location>
</feature>
<feature type="compositionally biased region" description="Polar residues" evidence="1">
    <location>
        <begin position="377"/>
        <end position="404"/>
    </location>
</feature>
<dbReference type="Proteomes" id="UP001479290">
    <property type="component" value="Unassembled WGS sequence"/>
</dbReference>
<feature type="compositionally biased region" description="Polar residues" evidence="1">
    <location>
        <begin position="442"/>
        <end position="456"/>
    </location>
</feature>